<reference evidence="1 2" key="1">
    <citation type="submission" date="2019-08" db="EMBL/GenBank/DDBJ databases">
        <title>Bacillus genomes from the desert of Cuatro Cienegas, Coahuila.</title>
        <authorList>
            <person name="Olmedo-Alvarez G."/>
        </authorList>
    </citation>
    <scope>NUCLEOTIDE SEQUENCE [LARGE SCALE GENOMIC DNA]</scope>
    <source>
        <strain evidence="1 2">CH37_1T</strain>
    </source>
</reference>
<dbReference type="RefSeq" id="WP_148951152.1">
    <property type="nucleotide sequence ID" value="NZ_VTES01000015.1"/>
</dbReference>
<dbReference type="EMBL" id="VTES01000015">
    <property type="protein sequence ID" value="TYS55786.1"/>
    <property type="molecule type" value="Genomic_DNA"/>
</dbReference>
<evidence type="ECO:0000313" key="2">
    <source>
        <dbReference type="Proteomes" id="UP000323732"/>
    </source>
</evidence>
<dbReference type="NCBIfam" id="NF038310">
    <property type="entry name" value="lysogeny_AimR"/>
    <property type="match status" value="1"/>
</dbReference>
<evidence type="ECO:0000313" key="1">
    <source>
        <dbReference type="EMBL" id="TYS55786.1"/>
    </source>
</evidence>
<dbReference type="AlphaFoldDB" id="A0A5D4S1T4"/>
<accession>A0A5D4S1T4</accession>
<dbReference type="InterPro" id="IPR047705">
    <property type="entry name" value="AimR-like"/>
</dbReference>
<protein>
    <submittedName>
        <fullName evidence="1">Uncharacterized protein</fullName>
    </submittedName>
</protein>
<comment type="caution">
    <text evidence="1">The sequence shown here is derived from an EMBL/GenBank/DDBJ whole genome shotgun (WGS) entry which is preliminary data.</text>
</comment>
<dbReference type="Pfam" id="PF22871">
    <property type="entry name" value="AimR"/>
    <property type="match status" value="1"/>
</dbReference>
<dbReference type="Proteomes" id="UP000323732">
    <property type="component" value="Unassembled WGS sequence"/>
</dbReference>
<name>A0A5D4S1T4_9BACI</name>
<organism evidence="1 2">
    <name type="scientific">Bacillus infantis</name>
    <dbReference type="NCBI Taxonomy" id="324767"/>
    <lineage>
        <taxon>Bacteria</taxon>
        <taxon>Bacillati</taxon>
        <taxon>Bacillota</taxon>
        <taxon>Bacilli</taxon>
        <taxon>Bacillales</taxon>
        <taxon>Bacillaceae</taxon>
        <taxon>Bacillus</taxon>
    </lineage>
</organism>
<sequence>MKKLMAKVKEEAGKRKIRYTVISKKLNVTTGMVSNYLNATNSISFFKFLELLNLIFEEENSNNKDGFIKEFFDFPQKTEYVKEAIEWSFVNGRIKQAAELLGNYEGKDDILTVYSLLLRRNQGSLSKEDYYKRIHELPLHSSDDHDLKTLWRIAQLYAILDFKGYSLVDFHTKEIENLIEGISNEFLAASFRLRIMEAAAYTSLRRNEVSKCRLAAIKAIKDTNEEMFPIPVSSIYNLLAESYVFENAAVALEYNKKALQIFNKSLPENVHRKRALEATADFIKIHSGDNKELFLSDPAERIHLLAMSKHKDENELALELLEKIEREEGELSPFQKYYKGLADKNIKTLLEAEEAFVLRGDIFYSYLPKLVKFR</sequence>
<proteinExistence type="predicted"/>
<gene>
    <name evidence="1" type="ORF">FZD47_25515</name>
</gene>